<dbReference type="InterPro" id="IPR002156">
    <property type="entry name" value="RNaseH_domain"/>
</dbReference>
<dbReference type="Pfam" id="PF13456">
    <property type="entry name" value="RVT_3"/>
    <property type="match status" value="1"/>
</dbReference>
<gene>
    <name evidence="2" type="ORF">IFM89_026417</name>
</gene>
<dbReference type="Proteomes" id="UP000631114">
    <property type="component" value="Unassembled WGS sequence"/>
</dbReference>
<proteinExistence type="predicted"/>
<comment type="caution">
    <text evidence="2">The sequence shown here is derived from an EMBL/GenBank/DDBJ whole genome shotgun (WGS) entry which is preliminary data.</text>
</comment>
<dbReference type="PANTHER" id="PTHR36377">
    <property type="entry name" value="DNA MISMATCH REPAIR PROTEIN"/>
    <property type="match status" value="1"/>
</dbReference>
<feature type="domain" description="RNase H type-1" evidence="1">
    <location>
        <begin position="6"/>
        <end position="67"/>
    </location>
</feature>
<name>A0A835HK76_9MAGN</name>
<protein>
    <recommendedName>
        <fullName evidence="1">RNase H type-1 domain-containing protein</fullName>
    </recommendedName>
</protein>
<evidence type="ECO:0000313" key="2">
    <source>
        <dbReference type="EMBL" id="KAF9602300.1"/>
    </source>
</evidence>
<organism evidence="2 3">
    <name type="scientific">Coptis chinensis</name>
    <dbReference type="NCBI Taxonomy" id="261450"/>
    <lineage>
        <taxon>Eukaryota</taxon>
        <taxon>Viridiplantae</taxon>
        <taxon>Streptophyta</taxon>
        <taxon>Embryophyta</taxon>
        <taxon>Tracheophyta</taxon>
        <taxon>Spermatophyta</taxon>
        <taxon>Magnoliopsida</taxon>
        <taxon>Ranunculales</taxon>
        <taxon>Ranunculaceae</taxon>
        <taxon>Coptidoideae</taxon>
        <taxon>Coptis</taxon>
    </lineage>
</organism>
<dbReference type="PANTHER" id="PTHR36377:SF1">
    <property type="entry name" value="DNA MISMATCH REPAIR PROTEIN"/>
    <property type="match status" value="1"/>
</dbReference>
<evidence type="ECO:0000259" key="1">
    <source>
        <dbReference type="Pfam" id="PF13456"/>
    </source>
</evidence>
<evidence type="ECO:0000313" key="3">
    <source>
        <dbReference type="Proteomes" id="UP000631114"/>
    </source>
</evidence>
<dbReference type="OrthoDB" id="1845550at2759"/>
<reference evidence="2 3" key="1">
    <citation type="submission" date="2020-10" db="EMBL/GenBank/DDBJ databases">
        <title>The Coptis chinensis genome and diversification of protoberbering-type alkaloids.</title>
        <authorList>
            <person name="Wang B."/>
            <person name="Shu S."/>
            <person name="Song C."/>
            <person name="Liu Y."/>
        </authorList>
    </citation>
    <scope>NUCLEOTIDE SEQUENCE [LARGE SCALE GENOMIC DNA]</scope>
    <source>
        <strain evidence="2">HL-2020</strain>
        <tissue evidence="2">Leaf</tissue>
    </source>
</reference>
<sequence>MEGLSRDSLGNVVRAYAGCFRQGTSPYIVKSKPFCVGLKRAQEMGIENLEVNSDSLGAINILKGSERSPWKPYQFPSLSTAWLDNKVIVLESEKRAWENSAEAQAIKDALNPWRNLDAEKKNS</sequence>
<dbReference type="GO" id="GO:0003676">
    <property type="term" value="F:nucleic acid binding"/>
    <property type="evidence" value="ECO:0007669"/>
    <property type="project" value="InterPro"/>
</dbReference>
<dbReference type="AlphaFoldDB" id="A0A835HK76"/>
<accession>A0A835HK76</accession>
<dbReference type="GO" id="GO:0004523">
    <property type="term" value="F:RNA-DNA hybrid ribonuclease activity"/>
    <property type="evidence" value="ECO:0007669"/>
    <property type="project" value="InterPro"/>
</dbReference>
<dbReference type="EMBL" id="JADFTS010000006">
    <property type="protein sequence ID" value="KAF9602300.1"/>
    <property type="molecule type" value="Genomic_DNA"/>
</dbReference>
<keyword evidence="3" id="KW-1185">Reference proteome</keyword>